<dbReference type="InterPro" id="IPR037370">
    <property type="entry name" value="Pleckstrin"/>
</dbReference>
<dbReference type="GO" id="GO:0030036">
    <property type="term" value="P:actin cytoskeleton organization"/>
    <property type="evidence" value="ECO:0007669"/>
    <property type="project" value="TreeGrafter"/>
</dbReference>
<keyword evidence="3" id="KW-0007">Acetylation</keyword>
<dbReference type="EnsemblMetazoa" id="BGLB033364-RA">
    <property type="protein sequence ID" value="BGLB033364-PA"/>
    <property type="gene ID" value="BGLB033364"/>
</dbReference>
<dbReference type="SMART" id="SM00233">
    <property type="entry name" value="PH"/>
    <property type="match status" value="2"/>
</dbReference>
<dbReference type="GO" id="GO:0005886">
    <property type="term" value="C:plasma membrane"/>
    <property type="evidence" value="ECO:0007669"/>
    <property type="project" value="TreeGrafter"/>
</dbReference>
<gene>
    <name evidence="7" type="primary">106068236</name>
</gene>
<evidence type="ECO:0008006" key="9">
    <source>
        <dbReference type="Google" id="ProtNLM"/>
    </source>
</evidence>
<dbReference type="Proteomes" id="UP000076420">
    <property type="component" value="Unassembled WGS sequence"/>
</dbReference>
<evidence type="ECO:0000256" key="4">
    <source>
        <dbReference type="SAM" id="MobiDB-lite"/>
    </source>
</evidence>
<dbReference type="Gene3D" id="1.10.10.10">
    <property type="entry name" value="Winged helix-like DNA-binding domain superfamily/Winged helix DNA-binding domain"/>
    <property type="match status" value="1"/>
</dbReference>
<name>A0A2C9LP95_BIOGL</name>
<dbReference type="CDD" id="cd04371">
    <property type="entry name" value="DEP"/>
    <property type="match status" value="1"/>
</dbReference>
<evidence type="ECO:0000313" key="8">
    <source>
        <dbReference type="Proteomes" id="UP000076420"/>
    </source>
</evidence>
<feature type="domain" description="PH" evidence="5">
    <location>
        <begin position="14"/>
        <end position="122"/>
    </location>
</feature>
<dbReference type="InterPro" id="IPR036390">
    <property type="entry name" value="WH_DNA-bd_sf"/>
</dbReference>
<keyword evidence="1" id="KW-0597">Phosphoprotein</keyword>
<dbReference type="Pfam" id="PF00169">
    <property type="entry name" value="PH"/>
    <property type="match status" value="2"/>
</dbReference>
<dbReference type="InterPro" id="IPR001849">
    <property type="entry name" value="PH_domain"/>
</dbReference>
<dbReference type="Pfam" id="PF00610">
    <property type="entry name" value="DEP"/>
    <property type="match status" value="1"/>
</dbReference>
<dbReference type="SUPFAM" id="SSF50729">
    <property type="entry name" value="PH domain-like"/>
    <property type="match status" value="2"/>
</dbReference>
<sequence length="419" mass="46885">MKLLFFILNSTVTEVFLLSFVLLFSSNQFSDLFQNANKKWKARWFVLSEDQLSCHHKKNKSLIINSLPLQGCSIVCPCPEYLDYNTQGLLKLHVPDGEELYFQAGGAEDRDRWAHALGAVIRSLSTSKEIIHDKMSFQDFHTFANVSEIIGAIQDPDAGIESANHLRGGVVYKNCFTGKAIVDWLLRWSLVRNRGNGSAMGQALLKLGHVQEVDLKDGTSGVSPKFSDNDKLYRFTSINLGAKRNSFYDSTDSESSSSEDDDDDNDKEEQKTKKGKILKEAFLAKKRHIRKGWRVMKVAVRESPPSLHYYRAKFAAVTEDKFPSKTVLLETCKVMEIIKPPSSKGSSSTSSGLIDASEPRSPRFRLVIRSKKGKTLTFQMKDEQEKVEWLSVLNDIYSRSATQQGDTISSSSAGGDTAA</sequence>
<dbReference type="PROSITE" id="PS50003">
    <property type="entry name" value="PH_DOMAIN"/>
    <property type="match status" value="2"/>
</dbReference>
<evidence type="ECO:0000259" key="6">
    <source>
        <dbReference type="PROSITE" id="PS50186"/>
    </source>
</evidence>
<evidence type="ECO:0000313" key="7">
    <source>
        <dbReference type="EnsemblMetazoa" id="BGLB033364-PA"/>
    </source>
</evidence>
<proteinExistence type="predicted"/>
<dbReference type="GO" id="GO:0035556">
    <property type="term" value="P:intracellular signal transduction"/>
    <property type="evidence" value="ECO:0007669"/>
    <property type="project" value="InterPro"/>
</dbReference>
<dbReference type="PANTHER" id="PTHR12092">
    <property type="entry name" value="PLECKSTRIN"/>
    <property type="match status" value="1"/>
</dbReference>
<dbReference type="PANTHER" id="PTHR12092:SF16">
    <property type="entry name" value="PH DOMAIN-CONTAINING PROTEIN"/>
    <property type="match status" value="1"/>
</dbReference>
<dbReference type="SMART" id="SM00049">
    <property type="entry name" value="DEP"/>
    <property type="match status" value="1"/>
</dbReference>
<reference evidence="7" key="1">
    <citation type="submission" date="2020-05" db="UniProtKB">
        <authorList>
            <consortium name="EnsemblMetazoa"/>
        </authorList>
    </citation>
    <scope>IDENTIFICATION</scope>
    <source>
        <strain evidence="7">BB02</strain>
    </source>
</reference>
<dbReference type="OrthoDB" id="185175at2759"/>
<dbReference type="VEuPathDB" id="VectorBase:BGLB033364"/>
<dbReference type="AlphaFoldDB" id="A0A2C9LP95"/>
<feature type="domain" description="PH" evidence="5">
    <location>
        <begin position="276"/>
        <end position="398"/>
    </location>
</feature>
<dbReference type="InterPro" id="IPR011993">
    <property type="entry name" value="PH-like_dom_sf"/>
</dbReference>
<dbReference type="Gene3D" id="2.30.29.30">
    <property type="entry name" value="Pleckstrin-homology domain (PH domain)/Phosphotyrosine-binding domain (PTB)"/>
    <property type="match status" value="2"/>
</dbReference>
<evidence type="ECO:0000259" key="5">
    <source>
        <dbReference type="PROSITE" id="PS50003"/>
    </source>
</evidence>
<dbReference type="PROSITE" id="PS50186">
    <property type="entry name" value="DEP"/>
    <property type="match status" value="1"/>
</dbReference>
<feature type="compositionally biased region" description="Acidic residues" evidence="4">
    <location>
        <begin position="257"/>
        <end position="267"/>
    </location>
</feature>
<dbReference type="VEuPathDB" id="VectorBase:BGLAX_030435"/>
<dbReference type="InterPro" id="IPR000591">
    <property type="entry name" value="DEP_dom"/>
</dbReference>
<dbReference type="SUPFAM" id="SSF46785">
    <property type="entry name" value="Winged helix' DNA-binding domain"/>
    <property type="match status" value="1"/>
</dbReference>
<evidence type="ECO:0000256" key="3">
    <source>
        <dbReference type="ARBA" id="ARBA00022990"/>
    </source>
</evidence>
<keyword evidence="2" id="KW-0677">Repeat</keyword>
<feature type="domain" description="DEP" evidence="6">
    <location>
        <begin position="156"/>
        <end position="237"/>
    </location>
</feature>
<evidence type="ECO:0000256" key="1">
    <source>
        <dbReference type="ARBA" id="ARBA00022553"/>
    </source>
</evidence>
<dbReference type="InterPro" id="IPR036388">
    <property type="entry name" value="WH-like_DNA-bd_sf"/>
</dbReference>
<organism evidence="7 8">
    <name type="scientific">Biomphalaria glabrata</name>
    <name type="common">Bloodfluke planorb</name>
    <name type="synonym">Freshwater snail</name>
    <dbReference type="NCBI Taxonomy" id="6526"/>
    <lineage>
        <taxon>Eukaryota</taxon>
        <taxon>Metazoa</taxon>
        <taxon>Spiralia</taxon>
        <taxon>Lophotrochozoa</taxon>
        <taxon>Mollusca</taxon>
        <taxon>Gastropoda</taxon>
        <taxon>Heterobranchia</taxon>
        <taxon>Euthyneura</taxon>
        <taxon>Panpulmonata</taxon>
        <taxon>Hygrophila</taxon>
        <taxon>Lymnaeoidea</taxon>
        <taxon>Planorbidae</taxon>
        <taxon>Biomphalaria</taxon>
    </lineage>
</organism>
<dbReference type="KEGG" id="bgt:106068236"/>
<evidence type="ECO:0000256" key="2">
    <source>
        <dbReference type="ARBA" id="ARBA00022737"/>
    </source>
</evidence>
<feature type="region of interest" description="Disordered" evidence="4">
    <location>
        <begin position="248"/>
        <end position="272"/>
    </location>
</feature>
<dbReference type="STRING" id="6526.A0A2C9LP95"/>
<protein>
    <recommendedName>
        <fullName evidence="9">PH domain-containing protein</fullName>
    </recommendedName>
</protein>
<accession>A0A2C9LP95</accession>